<evidence type="ECO:0000313" key="5">
    <source>
        <dbReference type="EMBL" id="KAE9329000.1"/>
    </source>
</evidence>
<dbReference type="Pfam" id="PF05630">
    <property type="entry name" value="NPP1"/>
    <property type="match status" value="2"/>
</dbReference>
<dbReference type="GO" id="GO:0005576">
    <property type="term" value="C:extracellular region"/>
    <property type="evidence" value="ECO:0007669"/>
    <property type="project" value="UniProtKB-SubCell"/>
</dbReference>
<evidence type="ECO:0000256" key="3">
    <source>
        <dbReference type="ARBA" id="ARBA00022525"/>
    </source>
</evidence>
<dbReference type="PANTHER" id="PTHR33657:SF8">
    <property type="entry name" value="DOMAIN PROTEIN, PUTATIVE (AFU_ORTHOLOGUE AFUA_5G00600)-RELATED"/>
    <property type="match status" value="1"/>
</dbReference>
<comment type="subcellular location">
    <subcellularLocation>
        <location evidence="1">Secreted</location>
    </subcellularLocation>
</comment>
<dbReference type="AlphaFoldDB" id="A0A6G0RCH6"/>
<accession>A0A6G0RCH6</accession>
<name>A0A6G0RCH6_9STRA</name>
<protein>
    <submittedName>
        <fullName evidence="5">Uncharacterized protein</fullName>
    </submittedName>
</protein>
<evidence type="ECO:0000256" key="2">
    <source>
        <dbReference type="ARBA" id="ARBA00009520"/>
    </source>
</evidence>
<gene>
    <name evidence="5" type="ORF">PF008_g16041</name>
</gene>
<evidence type="ECO:0000256" key="4">
    <source>
        <dbReference type="ARBA" id="ARBA00023026"/>
    </source>
</evidence>
<sequence length="147" mass="15747">MCCTDSLESAGGVSIDHDKVQPFAQPEPVTVSEKAAIKFKPSLLITAGCHSYPAVNAAGETSGGLKGTGKADGDCAGSPLGSQVYGRAAWYKDLWTIMVRGIGEWQDLIMWEQLTDEARTGLTDADFAPPFIDEAFMPNLESARPFF</sequence>
<dbReference type="InterPro" id="IPR008701">
    <property type="entry name" value="NPP1"/>
</dbReference>
<evidence type="ECO:0000313" key="6">
    <source>
        <dbReference type="Proteomes" id="UP000486351"/>
    </source>
</evidence>
<dbReference type="EMBL" id="QXFY01001079">
    <property type="protein sequence ID" value="KAE9329000.1"/>
    <property type="molecule type" value="Genomic_DNA"/>
</dbReference>
<dbReference type="Proteomes" id="UP000486351">
    <property type="component" value="Unassembled WGS sequence"/>
</dbReference>
<organism evidence="5 6">
    <name type="scientific">Phytophthora fragariae</name>
    <dbReference type="NCBI Taxonomy" id="53985"/>
    <lineage>
        <taxon>Eukaryota</taxon>
        <taxon>Sar</taxon>
        <taxon>Stramenopiles</taxon>
        <taxon>Oomycota</taxon>
        <taxon>Peronosporomycetes</taxon>
        <taxon>Peronosporales</taxon>
        <taxon>Peronosporaceae</taxon>
        <taxon>Phytophthora</taxon>
    </lineage>
</organism>
<proteinExistence type="inferred from homology"/>
<comment type="caution">
    <text evidence="5">The sequence shown here is derived from an EMBL/GenBank/DDBJ whole genome shotgun (WGS) entry which is preliminary data.</text>
</comment>
<evidence type="ECO:0000256" key="1">
    <source>
        <dbReference type="ARBA" id="ARBA00004613"/>
    </source>
</evidence>
<comment type="similarity">
    <text evidence="2">Belongs to the Necrosis inducing protein (NPP1) family.</text>
</comment>
<dbReference type="PANTHER" id="PTHR33657">
    <property type="entry name" value="DOMAIN PROTEIN, PUTATIVE (AFU_ORTHOLOGUE AFUA_5G00600)-RELATED"/>
    <property type="match status" value="1"/>
</dbReference>
<reference evidence="5 6" key="1">
    <citation type="submission" date="2018-09" db="EMBL/GenBank/DDBJ databases">
        <title>Genomic investigation of the strawberry pathogen Phytophthora fragariae indicates pathogenicity is determined by transcriptional variation in three key races.</title>
        <authorList>
            <person name="Adams T.M."/>
            <person name="Armitage A.D."/>
            <person name="Sobczyk M.K."/>
            <person name="Bates H.J."/>
            <person name="Dunwell J.M."/>
            <person name="Nellist C.F."/>
            <person name="Harrison R.J."/>
        </authorList>
    </citation>
    <scope>NUCLEOTIDE SEQUENCE [LARGE SCALE GENOMIC DNA]</scope>
    <source>
        <strain evidence="5 6">NOV-77</strain>
    </source>
</reference>
<keyword evidence="3" id="KW-0964">Secreted</keyword>
<keyword evidence="4" id="KW-0843">Virulence</keyword>